<accession>X1G5M1</accession>
<organism evidence="1">
    <name type="scientific">marine sediment metagenome</name>
    <dbReference type="NCBI Taxonomy" id="412755"/>
    <lineage>
        <taxon>unclassified sequences</taxon>
        <taxon>metagenomes</taxon>
        <taxon>ecological metagenomes</taxon>
    </lineage>
</organism>
<gene>
    <name evidence="1" type="ORF">S03H2_20408</name>
</gene>
<sequence>MIFSILQIEQKTQIIITSADETIKKAALSLGARSFKSKPITMERLIDNIKKALENFNGEK</sequence>
<evidence type="ECO:0008006" key="2">
    <source>
        <dbReference type="Google" id="ProtNLM"/>
    </source>
</evidence>
<protein>
    <recommendedName>
        <fullName evidence="2">Response regulatory domain-containing protein</fullName>
    </recommendedName>
</protein>
<dbReference type="AlphaFoldDB" id="X1G5M1"/>
<comment type="caution">
    <text evidence="1">The sequence shown here is derived from an EMBL/GenBank/DDBJ whole genome shotgun (WGS) entry which is preliminary data.</text>
</comment>
<dbReference type="SUPFAM" id="SSF52172">
    <property type="entry name" value="CheY-like"/>
    <property type="match status" value="1"/>
</dbReference>
<dbReference type="Gene3D" id="3.40.50.2300">
    <property type="match status" value="1"/>
</dbReference>
<evidence type="ECO:0000313" key="1">
    <source>
        <dbReference type="EMBL" id="GAH36859.1"/>
    </source>
</evidence>
<dbReference type="InterPro" id="IPR011006">
    <property type="entry name" value="CheY-like_superfamily"/>
</dbReference>
<name>X1G5M1_9ZZZZ</name>
<reference evidence="1" key="1">
    <citation type="journal article" date="2014" name="Front. Microbiol.">
        <title>High frequency of phylogenetically diverse reductive dehalogenase-homologous genes in deep subseafloor sedimentary metagenomes.</title>
        <authorList>
            <person name="Kawai M."/>
            <person name="Futagami T."/>
            <person name="Toyoda A."/>
            <person name="Takaki Y."/>
            <person name="Nishi S."/>
            <person name="Hori S."/>
            <person name="Arai W."/>
            <person name="Tsubouchi T."/>
            <person name="Morono Y."/>
            <person name="Uchiyama I."/>
            <person name="Ito T."/>
            <person name="Fujiyama A."/>
            <person name="Inagaki F."/>
            <person name="Takami H."/>
        </authorList>
    </citation>
    <scope>NUCLEOTIDE SEQUENCE</scope>
    <source>
        <strain evidence="1">Expedition CK06-06</strain>
    </source>
</reference>
<dbReference type="EMBL" id="BARU01010754">
    <property type="protein sequence ID" value="GAH36859.1"/>
    <property type="molecule type" value="Genomic_DNA"/>
</dbReference>
<proteinExistence type="predicted"/>